<dbReference type="EMBL" id="DF836422">
    <property type="protein sequence ID" value="GAN06696.1"/>
    <property type="molecule type" value="Genomic_DNA"/>
</dbReference>
<dbReference type="InterPro" id="IPR036249">
    <property type="entry name" value="Thioredoxin-like_sf"/>
</dbReference>
<dbReference type="PANTHER" id="PTHR30041">
    <property type="entry name" value="ARSENATE REDUCTASE"/>
    <property type="match status" value="1"/>
</dbReference>
<dbReference type="Proteomes" id="UP000053815">
    <property type="component" value="Unassembled WGS sequence"/>
</dbReference>
<reference evidence="1" key="1">
    <citation type="submission" date="2014-09" db="EMBL/GenBank/DDBJ databases">
        <title>Draft genome sequence of an oleaginous Mucoromycotina fungus Mucor ambiguus NBRC6742.</title>
        <authorList>
            <person name="Takeda I."/>
            <person name="Yamane N."/>
            <person name="Morita T."/>
            <person name="Tamano K."/>
            <person name="Machida M."/>
            <person name="Baker S."/>
            <person name="Koike H."/>
        </authorList>
    </citation>
    <scope>NUCLEOTIDE SEQUENCE</scope>
    <source>
        <strain evidence="1">NBRC 6742</strain>
    </source>
</reference>
<organism evidence="1">
    <name type="scientific">Mucor ambiguus</name>
    <dbReference type="NCBI Taxonomy" id="91626"/>
    <lineage>
        <taxon>Eukaryota</taxon>
        <taxon>Fungi</taxon>
        <taxon>Fungi incertae sedis</taxon>
        <taxon>Mucoromycota</taxon>
        <taxon>Mucoromycotina</taxon>
        <taxon>Mucoromycetes</taxon>
        <taxon>Mucorales</taxon>
        <taxon>Mucorineae</taxon>
        <taxon>Mucoraceae</taxon>
        <taxon>Mucor</taxon>
    </lineage>
</organism>
<dbReference type="AlphaFoldDB" id="A0A0C9M8N8"/>
<protein>
    <submittedName>
        <fullName evidence="1">Arsenate reductase</fullName>
    </submittedName>
</protein>
<dbReference type="PROSITE" id="PS51353">
    <property type="entry name" value="ARSC"/>
    <property type="match status" value="1"/>
</dbReference>
<dbReference type="SUPFAM" id="SSF52833">
    <property type="entry name" value="Thioredoxin-like"/>
    <property type="match status" value="1"/>
</dbReference>
<evidence type="ECO:0000313" key="1">
    <source>
        <dbReference type="EMBL" id="GAN06696.1"/>
    </source>
</evidence>
<dbReference type="PANTHER" id="PTHR30041:SF4">
    <property type="entry name" value="ARSENATE REDUCTASE"/>
    <property type="match status" value="1"/>
</dbReference>
<gene>
    <name evidence="1" type="ORF">MAM1_0133c06184</name>
</gene>
<sequence>MSRTLSIFHNPRCSKSRNALAYLEENKDKYDYHVQVILYQKEAMTRGQLIQLVEHLGLNKDDDSSSAWKILLRPEAQKLVSSWNGALDLLVEEPKYLERPFVVDFEHKKAALGRPNLNDVEALVRD</sequence>
<dbReference type="InterPro" id="IPR006660">
    <property type="entry name" value="Arsenate_reductase-like"/>
</dbReference>
<proteinExistence type="predicted"/>
<dbReference type="Pfam" id="PF03960">
    <property type="entry name" value="ArsC"/>
    <property type="match status" value="1"/>
</dbReference>
<accession>A0A0C9M8N8</accession>
<evidence type="ECO:0000313" key="2">
    <source>
        <dbReference type="Proteomes" id="UP000053815"/>
    </source>
</evidence>
<dbReference type="OrthoDB" id="59229at2759"/>
<keyword evidence="2" id="KW-1185">Reference proteome</keyword>
<name>A0A0C9M8N8_9FUNG</name>
<dbReference type="Gene3D" id="3.40.30.10">
    <property type="entry name" value="Glutaredoxin"/>
    <property type="match status" value="1"/>
</dbReference>